<proteinExistence type="predicted"/>
<evidence type="ECO:0008006" key="4">
    <source>
        <dbReference type="Google" id="ProtNLM"/>
    </source>
</evidence>
<protein>
    <recommendedName>
        <fullName evidence="4">Secreted protein</fullName>
    </recommendedName>
</protein>
<sequence>MPELLSVVAVIGGIAAVLASLIALAARARRRGATGAGIAGAMAAYDEAFHGTAHDTYVEVQAQADRTVPIPAPDDR</sequence>
<dbReference type="Proteomes" id="UP000297604">
    <property type="component" value="Unassembled WGS sequence"/>
</dbReference>
<organism evidence="2 3">
    <name type="scientific">Cryobacterium glucosi</name>
    <dbReference type="NCBI Taxonomy" id="1259175"/>
    <lineage>
        <taxon>Bacteria</taxon>
        <taxon>Bacillati</taxon>
        <taxon>Actinomycetota</taxon>
        <taxon>Actinomycetes</taxon>
        <taxon>Micrococcales</taxon>
        <taxon>Microbacteriaceae</taxon>
        <taxon>Cryobacterium</taxon>
    </lineage>
</organism>
<name>A0ABY2ILP6_9MICO</name>
<keyword evidence="1" id="KW-1133">Transmembrane helix</keyword>
<comment type="caution">
    <text evidence="2">The sequence shown here is derived from an EMBL/GenBank/DDBJ whole genome shotgun (WGS) entry which is preliminary data.</text>
</comment>
<evidence type="ECO:0000313" key="2">
    <source>
        <dbReference type="EMBL" id="TFC20348.1"/>
    </source>
</evidence>
<keyword evidence="1" id="KW-0812">Transmembrane</keyword>
<evidence type="ECO:0000313" key="3">
    <source>
        <dbReference type="Proteomes" id="UP000297604"/>
    </source>
</evidence>
<gene>
    <name evidence="2" type="ORF">E3O46_08970</name>
</gene>
<evidence type="ECO:0000256" key="1">
    <source>
        <dbReference type="SAM" id="Phobius"/>
    </source>
</evidence>
<accession>A0ABY2ILP6</accession>
<reference evidence="2 3" key="1">
    <citation type="submission" date="2019-03" db="EMBL/GenBank/DDBJ databases">
        <title>Genomics of glacier-inhabiting Cryobacterium strains.</title>
        <authorList>
            <person name="Liu Q."/>
            <person name="Xin Y.-H."/>
        </authorList>
    </citation>
    <scope>NUCLEOTIDE SEQUENCE [LARGE SCALE GENOMIC DNA]</scope>
    <source>
        <strain evidence="2 3">MDB1-5</strain>
    </source>
</reference>
<dbReference type="RefSeq" id="WP_134445762.1">
    <property type="nucleotide sequence ID" value="NZ_SOFS01000019.1"/>
</dbReference>
<feature type="transmembrane region" description="Helical" evidence="1">
    <location>
        <begin position="6"/>
        <end position="26"/>
    </location>
</feature>
<dbReference type="EMBL" id="SOFS01000019">
    <property type="protein sequence ID" value="TFC20348.1"/>
    <property type="molecule type" value="Genomic_DNA"/>
</dbReference>
<keyword evidence="3" id="KW-1185">Reference proteome</keyword>
<keyword evidence="1" id="KW-0472">Membrane</keyword>